<feature type="domain" description="C2H2-type" evidence="10">
    <location>
        <begin position="539"/>
        <end position="566"/>
    </location>
</feature>
<evidence type="ECO:0000313" key="11">
    <source>
        <dbReference type="EMBL" id="KAK6641651.1"/>
    </source>
</evidence>
<dbReference type="Pfam" id="PF12874">
    <property type="entry name" value="zf-met"/>
    <property type="match status" value="1"/>
</dbReference>
<proteinExistence type="predicted"/>
<feature type="compositionally biased region" description="Acidic residues" evidence="9">
    <location>
        <begin position="39"/>
        <end position="48"/>
    </location>
</feature>
<evidence type="ECO:0000256" key="2">
    <source>
        <dbReference type="ARBA" id="ARBA00022723"/>
    </source>
</evidence>
<feature type="domain" description="C2H2-type" evidence="10">
    <location>
        <begin position="680"/>
        <end position="707"/>
    </location>
</feature>
<evidence type="ECO:0000256" key="3">
    <source>
        <dbReference type="ARBA" id="ARBA00022737"/>
    </source>
</evidence>
<keyword evidence="3" id="KW-0677">Repeat</keyword>
<keyword evidence="5" id="KW-0805">Transcription regulation</keyword>
<sequence>MSSPMLMQTGAIDMFELEQTELKNVGTETSENIGLENGGIEEDLDNSLDESTTAKVPKSSSDRDFSSDDDLTLSVQKQQILEEKNKTGKIKQKKKTSLKAGQETIRQVRTVQTQTCVEDDDAFEVVVTGFCESSAATMVDRRKLRSRKTQTPKGQSSAKKRFRIRPAVPSSCTLCDKVYKNSEILRQHMKSHHVSGTIECPSCKLTFTSLRSLKYHEQRKHSNLEPVPCTFCGKKFLDKKYLRIHENIHSQANHFVCQFCGRKFIMKTNLTVHISRHHTKKSNDFICQICGKAFPFKLYLKKHFKTHTDYKPYQCNHCEAKFRENTLLRKHVNSIHLKLRPFLCQYCHKTFTRSLYLREHMESQHLGIQRKVECSRCGESFQNRNRLRQHECLGRMEIAIGKKKRRQNIQNLLGEEQNVVQTGNLKSWTFPGYNFWAGDENAEGATTSEANRGSSTGDVKTKRKLNYTDVTYDHPVPRKDGKVHQCRICQKYLRNVTTRNRHELEKHPPPLPCEFCSKTFTTVLTYHTHRNIHLGLTKYKCKYCGKHLGSRSNLEDHEKVHTGERPVECPKCDKTFSSTSNLRVHLKFHAGVKTHFCHICGKGHVTTGNLKLHVKRHSNERSHVCHICGKGFNGRSELKKHIESHNAEKNYSCQYCTQKLKTYNSLKRHVNIQHLKVRPYKCDFCLREFGRRENLKEHMQVHLLKKEFFCEACSKQFANLKVLQSHRCVLTGNG</sequence>
<dbReference type="Proteomes" id="UP001359485">
    <property type="component" value="Unassembled WGS sequence"/>
</dbReference>
<gene>
    <name evidence="11" type="ORF">RUM44_013366</name>
</gene>
<feature type="domain" description="C2H2-type" evidence="10">
    <location>
        <begin position="313"/>
        <end position="341"/>
    </location>
</feature>
<feature type="domain" description="C2H2-type" evidence="10">
    <location>
        <begin position="285"/>
        <end position="312"/>
    </location>
</feature>
<feature type="domain" description="C2H2-type" evidence="10">
    <location>
        <begin position="623"/>
        <end position="650"/>
    </location>
</feature>
<evidence type="ECO:0000256" key="1">
    <source>
        <dbReference type="ARBA" id="ARBA00004123"/>
    </source>
</evidence>
<evidence type="ECO:0000256" key="5">
    <source>
        <dbReference type="ARBA" id="ARBA00023015"/>
    </source>
</evidence>
<keyword evidence="12" id="KW-1185">Reference proteome</keyword>
<dbReference type="SUPFAM" id="SSF57667">
    <property type="entry name" value="beta-beta-alpha zinc fingers"/>
    <property type="match status" value="8"/>
</dbReference>
<comment type="subcellular location">
    <subcellularLocation>
        <location evidence="1">Nucleus</location>
    </subcellularLocation>
</comment>
<dbReference type="InterPro" id="IPR036236">
    <property type="entry name" value="Znf_C2H2_sf"/>
</dbReference>
<feature type="domain" description="C2H2-type" evidence="10">
    <location>
        <begin position="595"/>
        <end position="622"/>
    </location>
</feature>
<evidence type="ECO:0000313" key="12">
    <source>
        <dbReference type="Proteomes" id="UP001359485"/>
    </source>
</evidence>
<keyword evidence="8" id="KW-0863">Zinc-finger</keyword>
<evidence type="ECO:0000256" key="8">
    <source>
        <dbReference type="PROSITE-ProRule" id="PRU00042"/>
    </source>
</evidence>
<accession>A0ABR1BE00</accession>
<feature type="domain" description="C2H2-type" evidence="10">
    <location>
        <begin position="708"/>
        <end position="734"/>
    </location>
</feature>
<feature type="domain" description="C2H2-type" evidence="10">
    <location>
        <begin position="567"/>
        <end position="594"/>
    </location>
</feature>
<feature type="domain" description="C2H2-type" evidence="10">
    <location>
        <begin position="198"/>
        <end position="226"/>
    </location>
</feature>
<feature type="domain" description="C2H2-type" evidence="10">
    <location>
        <begin position="372"/>
        <end position="404"/>
    </location>
</feature>
<feature type="region of interest" description="Disordered" evidence="9">
    <location>
        <begin position="22"/>
        <end position="71"/>
    </location>
</feature>
<dbReference type="SMART" id="SM00355">
    <property type="entry name" value="ZnF_C2H2"/>
    <property type="match status" value="17"/>
</dbReference>
<evidence type="ECO:0000259" key="10">
    <source>
        <dbReference type="PROSITE" id="PS50157"/>
    </source>
</evidence>
<comment type="caution">
    <text evidence="11">The sequence shown here is derived from an EMBL/GenBank/DDBJ whole genome shotgun (WGS) entry which is preliminary data.</text>
</comment>
<dbReference type="PROSITE" id="PS50157">
    <property type="entry name" value="ZINC_FINGER_C2H2_2"/>
    <property type="match status" value="16"/>
</dbReference>
<evidence type="ECO:0000256" key="9">
    <source>
        <dbReference type="SAM" id="MobiDB-lite"/>
    </source>
</evidence>
<keyword evidence="7" id="KW-0539">Nucleus</keyword>
<feature type="domain" description="C2H2-type" evidence="10">
    <location>
        <begin position="511"/>
        <end position="538"/>
    </location>
</feature>
<keyword evidence="2" id="KW-0479">Metal-binding</keyword>
<feature type="domain" description="C2H2-type" evidence="10">
    <location>
        <begin position="227"/>
        <end position="254"/>
    </location>
</feature>
<dbReference type="InterPro" id="IPR013087">
    <property type="entry name" value="Znf_C2H2_type"/>
</dbReference>
<protein>
    <recommendedName>
        <fullName evidence="10">C2H2-type domain-containing protein</fullName>
    </recommendedName>
</protein>
<keyword evidence="6" id="KW-0804">Transcription</keyword>
<organism evidence="11 12">
    <name type="scientific">Polyplax serrata</name>
    <name type="common">Common mouse louse</name>
    <dbReference type="NCBI Taxonomy" id="468196"/>
    <lineage>
        <taxon>Eukaryota</taxon>
        <taxon>Metazoa</taxon>
        <taxon>Ecdysozoa</taxon>
        <taxon>Arthropoda</taxon>
        <taxon>Hexapoda</taxon>
        <taxon>Insecta</taxon>
        <taxon>Pterygota</taxon>
        <taxon>Neoptera</taxon>
        <taxon>Paraneoptera</taxon>
        <taxon>Psocodea</taxon>
        <taxon>Troctomorpha</taxon>
        <taxon>Phthiraptera</taxon>
        <taxon>Anoplura</taxon>
        <taxon>Polyplacidae</taxon>
        <taxon>Polyplax</taxon>
    </lineage>
</organism>
<dbReference type="PANTHER" id="PTHR24399">
    <property type="entry name" value="ZINC FINGER AND BTB DOMAIN-CONTAINING"/>
    <property type="match status" value="1"/>
</dbReference>
<feature type="region of interest" description="Disordered" evidence="9">
    <location>
        <begin position="142"/>
        <end position="161"/>
    </location>
</feature>
<keyword evidence="4" id="KW-0862">Zinc</keyword>
<feature type="domain" description="C2H2-type" evidence="10">
    <location>
        <begin position="255"/>
        <end position="282"/>
    </location>
</feature>
<evidence type="ECO:0000256" key="4">
    <source>
        <dbReference type="ARBA" id="ARBA00022833"/>
    </source>
</evidence>
<dbReference type="PROSITE" id="PS00028">
    <property type="entry name" value="ZINC_FINGER_C2H2_1"/>
    <property type="match status" value="11"/>
</dbReference>
<reference evidence="11 12" key="1">
    <citation type="submission" date="2023-09" db="EMBL/GenBank/DDBJ databases">
        <title>Genomes of two closely related lineages of the louse Polyplax serrata with different host specificities.</title>
        <authorList>
            <person name="Martinu J."/>
            <person name="Tarabai H."/>
            <person name="Stefka J."/>
            <person name="Hypsa V."/>
        </authorList>
    </citation>
    <scope>NUCLEOTIDE SEQUENCE [LARGE SCALE GENOMIC DNA]</scope>
    <source>
        <strain evidence="11">98ZLc_SE</strain>
    </source>
</reference>
<dbReference type="EMBL" id="JAWJWF010000001">
    <property type="protein sequence ID" value="KAK6641651.1"/>
    <property type="molecule type" value="Genomic_DNA"/>
</dbReference>
<evidence type="ECO:0000256" key="7">
    <source>
        <dbReference type="ARBA" id="ARBA00023242"/>
    </source>
</evidence>
<name>A0ABR1BE00_POLSC</name>
<feature type="domain" description="C2H2-type" evidence="10">
    <location>
        <begin position="342"/>
        <end position="370"/>
    </location>
</feature>
<evidence type="ECO:0000256" key="6">
    <source>
        <dbReference type="ARBA" id="ARBA00023163"/>
    </source>
</evidence>
<dbReference type="Pfam" id="PF00096">
    <property type="entry name" value="zf-C2H2"/>
    <property type="match status" value="8"/>
</dbReference>
<dbReference type="Gene3D" id="3.30.160.60">
    <property type="entry name" value="Classic Zinc Finger"/>
    <property type="match status" value="10"/>
</dbReference>
<dbReference type="PANTHER" id="PTHR24399:SF70">
    <property type="entry name" value="C2H2-TYPE DOMAIN-CONTAINING PROTEIN"/>
    <property type="match status" value="1"/>
</dbReference>
<feature type="domain" description="C2H2-type" evidence="10">
    <location>
        <begin position="170"/>
        <end position="192"/>
    </location>
</feature>
<dbReference type="Pfam" id="PF13894">
    <property type="entry name" value="zf-C2H2_4"/>
    <property type="match status" value="1"/>
</dbReference>
<feature type="domain" description="C2H2-type" evidence="10">
    <location>
        <begin position="651"/>
        <end position="679"/>
    </location>
</feature>